<dbReference type="InterPro" id="IPR009057">
    <property type="entry name" value="Homeodomain-like_sf"/>
</dbReference>
<keyword evidence="3 5" id="KW-0238">DNA-binding</keyword>
<evidence type="ECO:0000256" key="5">
    <source>
        <dbReference type="PROSITE-ProRule" id="PRU00320"/>
    </source>
</evidence>
<evidence type="ECO:0000256" key="6">
    <source>
        <dbReference type="SAM" id="MobiDB-lite"/>
    </source>
</evidence>
<evidence type="ECO:0000256" key="3">
    <source>
        <dbReference type="ARBA" id="ARBA00023125"/>
    </source>
</evidence>
<protein>
    <recommendedName>
        <fullName evidence="11">HTH CENPB-type domain-containing protein</fullName>
    </recommendedName>
</protein>
<dbReference type="Pfam" id="PF04218">
    <property type="entry name" value="CENP-B_N"/>
    <property type="match status" value="1"/>
</dbReference>
<dbReference type="InterPro" id="IPR006600">
    <property type="entry name" value="HTH_CenpB_DNA-bd_dom"/>
</dbReference>
<organism evidence="9 10">
    <name type="scientific">Molorchus minor</name>
    <dbReference type="NCBI Taxonomy" id="1323400"/>
    <lineage>
        <taxon>Eukaryota</taxon>
        <taxon>Metazoa</taxon>
        <taxon>Ecdysozoa</taxon>
        <taxon>Arthropoda</taxon>
        <taxon>Hexapoda</taxon>
        <taxon>Insecta</taxon>
        <taxon>Pterygota</taxon>
        <taxon>Neoptera</taxon>
        <taxon>Endopterygota</taxon>
        <taxon>Coleoptera</taxon>
        <taxon>Polyphaga</taxon>
        <taxon>Cucujiformia</taxon>
        <taxon>Chrysomeloidea</taxon>
        <taxon>Cerambycidae</taxon>
        <taxon>Lamiinae</taxon>
        <taxon>Monochamini</taxon>
        <taxon>Molorchus</taxon>
    </lineage>
</organism>
<dbReference type="InterPro" id="IPR050863">
    <property type="entry name" value="CenT-Element_Derived"/>
</dbReference>
<dbReference type="PROSITE" id="PS51253">
    <property type="entry name" value="HTH_CENPB"/>
    <property type="match status" value="1"/>
</dbReference>
<feature type="domain" description="HTH CENPB-type" evidence="8">
    <location>
        <begin position="271"/>
        <end position="344"/>
    </location>
</feature>
<dbReference type="SMART" id="SM00674">
    <property type="entry name" value="CENPB"/>
    <property type="match status" value="1"/>
</dbReference>
<dbReference type="PANTHER" id="PTHR19303">
    <property type="entry name" value="TRANSPOSON"/>
    <property type="match status" value="1"/>
</dbReference>
<comment type="caution">
    <text evidence="9">The sequence shown here is derived from an EMBL/GenBank/DDBJ whole genome shotgun (WGS) entry which is preliminary data.</text>
</comment>
<feature type="DNA-binding region" description="H-T-H motif" evidence="5">
    <location>
        <begin position="232"/>
        <end position="252"/>
    </location>
</feature>
<evidence type="ECO:0000313" key="10">
    <source>
        <dbReference type="Proteomes" id="UP001162164"/>
    </source>
</evidence>
<accession>A0ABQ9JU43</accession>
<keyword evidence="10" id="KW-1185">Reference proteome</keyword>
<reference evidence="9" key="1">
    <citation type="journal article" date="2023" name="Insect Mol. Biol.">
        <title>Genome sequencing provides insights into the evolution of gene families encoding plant cell wall-degrading enzymes in longhorned beetles.</title>
        <authorList>
            <person name="Shin N.R."/>
            <person name="Okamura Y."/>
            <person name="Kirsch R."/>
            <person name="Pauchet Y."/>
        </authorList>
    </citation>
    <scope>NUCLEOTIDE SEQUENCE</scope>
    <source>
        <strain evidence="9">MMC_N1</strain>
    </source>
</reference>
<dbReference type="Gene3D" id="1.10.10.10">
    <property type="entry name" value="Winged helix-like DNA-binding domain superfamily/Winged helix DNA-binding domain"/>
    <property type="match status" value="1"/>
</dbReference>
<dbReference type="Proteomes" id="UP001162164">
    <property type="component" value="Unassembled WGS sequence"/>
</dbReference>
<proteinExistence type="inferred from homology"/>
<comment type="similarity">
    <text evidence="2">Belongs to the tigger transposable element derived protein family.</text>
</comment>
<sequence length="570" mass="64528">MGYATALVLLDLLKAFNKRQQKVVLDNSSVLHCRHFWENEKGSHDGRNASSTKTLPVKGSEHGRDVVGTLNRPKTSPGRGKSRLTQCPLDIPFSRMLNTMGGNSKPDRPTVNSPKRLKTTLEEGIDPVNPDWRLNGSGKGSRGPGCLLRIIVIRRCVWIVASLSIPCFILDIYQCLSLFLFISSGLYRASLSHLQPFVKQTPTNMTSKRKKVTVTMNKKLEALGRIDKGESLRAIAKEFGVGASTVSDWKKNRKEIEDFCRKLISKNSLQTRGTTKKAKYESLDDELFLWFSDQRDRGVAISGRIIQKKALSLNRNLPNGDPSFTASSGWLNRWKARHGVRQQSVSGKPRALQHANFSSLPVVYKSQENAWMDNVILKEWFFHNFVPSVHSYLKKEGLPFKAILLIHKVPPYLIEKRTALRTSYMAASSWEQVSESTIVKSWENALSESTEELFDIDDEIHPSEFVEMFRNIVGFADVDIHDVRSWLQCDDDEDFQLTEDDIIAACSVKEETDDNIDIIEPKLEYVGHSEVTMMLDNVLIYLEAQPDTAPTELLMVKHLRDRAAGKRHPT</sequence>
<feature type="region of interest" description="Disordered" evidence="6">
    <location>
        <begin position="40"/>
        <end position="82"/>
    </location>
</feature>
<dbReference type="PANTHER" id="PTHR19303:SF16">
    <property type="entry name" value="JERKY PROTEIN HOMOLOG-LIKE"/>
    <property type="match status" value="1"/>
</dbReference>
<evidence type="ECO:0000256" key="2">
    <source>
        <dbReference type="ARBA" id="ARBA00010881"/>
    </source>
</evidence>
<evidence type="ECO:0000256" key="4">
    <source>
        <dbReference type="ARBA" id="ARBA00023242"/>
    </source>
</evidence>
<evidence type="ECO:0000256" key="1">
    <source>
        <dbReference type="ARBA" id="ARBA00004123"/>
    </source>
</evidence>
<dbReference type="SUPFAM" id="SSF46689">
    <property type="entry name" value="Homeodomain-like"/>
    <property type="match status" value="2"/>
</dbReference>
<dbReference type="Pfam" id="PF03221">
    <property type="entry name" value="HTH_Tnp_Tc5"/>
    <property type="match status" value="1"/>
</dbReference>
<evidence type="ECO:0008006" key="11">
    <source>
        <dbReference type="Google" id="ProtNLM"/>
    </source>
</evidence>
<dbReference type="Gene3D" id="1.10.10.60">
    <property type="entry name" value="Homeodomain-like"/>
    <property type="match status" value="1"/>
</dbReference>
<dbReference type="PROSITE" id="PS50960">
    <property type="entry name" value="HTH_PSQ"/>
    <property type="match status" value="1"/>
</dbReference>
<evidence type="ECO:0000259" key="8">
    <source>
        <dbReference type="PROSITE" id="PS51253"/>
    </source>
</evidence>
<name>A0ABQ9JU43_9CUCU</name>
<keyword evidence="4 5" id="KW-0539">Nucleus</keyword>
<dbReference type="InterPro" id="IPR036388">
    <property type="entry name" value="WH-like_DNA-bd_sf"/>
</dbReference>
<evidence type="ECO:0000313" key="9">
    <source>
        <dbReference type="EMBL" id="KAJ8981828.1"/>
    </source>
</evidence>
<dbReference type="InterPro" id="IPR004875">
    <property type="entry name" value="DDE_SF_endonuclease_dom"/>
</dbReference>
<feature type="domain" description="HTH psq-type" evidence="7">
    <location>
        <begin position="205"/>
        <end position="256"/>
    </location>
</feature>
<evidence type="ECO:0000259" key="7">
    <source>
        <dbReference type="PROSITE" id="PS50960"/>
    </source>
</evidence>
<dbReference type="InterPro" id="IPR007889">
    <property type="entry name" value="HTH_Psq"/>
</dbReference>
<comment type="subcellular location">
    <subcellularLocation>
        <location evidence="1 5">Nucleus</location>
    </subcellularLocation>
</comment>
<gene>
    <name evidence="9" type="ORF">NQ317_004778</name>
</gene>
<dbReference type="Pfam" id="PF03184">
    <property type="entry name" value="DDE_1"/>
    <property type="match status" value="1"/>
</dbReference>
<dbReference type="EMBL" id="JAPWTJ010000159">
    <property type="protein sequence ID" value="KAJ8981828.1"/>
    <property type="molecule type" value="Genomic_DNA"/>
</dbReference>